<dbReference type="InterPro" id="IPR002403">
    <property type="entry name" value="Cyt_P450_E_grp-IV"/>
</dbReference>
<dbReference type="InterPro" id="IPR017972">
    <property type="entry name" value="Cyt_P450_CS"/>
</dbReference>
<name>A0A0P4VZT3_9HEMI</name>
<dbReference type="PRINTS" id="PR00465">
    <property type="entry name" value="EP450IV"/>
</dbReference>
<keyword evidence="8" id="KW-0256">Endoplasmic reticulum</keyword>
<keyword evidence="7 14" id="KW-0479">Metal-binding</keyword>
<evidence type="ECO:0000256" key="7">
    <source>
        <dbReference type="ARBA" id="ARBA00022723"/>
    </source>
</evidence>
<dbReference type="EMBL" id="GDKW01001560">
    <property type="protein sequence ID" value="JAI55035.1"/>
    <property type="molecule type" value="mRNA"/>
</dbReference>
<comment type="cofactor">
    <cofactor evidence="1 14">
        <name>heme</name>
        <dbReference type="ChEBI" id="CHEBI:30413"/>
    </cofactor>
</comment>
<evidence type="ECO:0000256" key="10">
    <source>
        <dbReference type="ARBA" id="ARBA00023002"/>
    </source>
</evidence>
<reference evidence="16" key="1">
    <citation type="journal article" date="2016" name="PLoS Negl. Trop. Dis.">
        <title>A Deep Insight into the Sialome of Rhodnius neglectus, a Vector of Chagas Disease.</title>
        <authorList>
            <person name="Santiago P.B."/>
            <person name="Assumpcao T.C."/>
            <person name="Araujo C.N."/>
            <person name="Bastos I.M."/>
            <person name="Neves D."/>
            <person name="Silva I.G."/>
            <person name="Charneau S."/>
            <person name="Queiroz R.M."/>
            <person name="Raiol T."/>
            <person name="Oliveira J.V."/>
            <person name="Sousa M.V."/>
            <person name="Calvo E."/>
            <person name="Ribeiro J.M."/>
            <person name="Santana J.M."/>
        </authorList>
    </citation>
    <scope>NUCLEOTIDE SEQUENCE</scope>
    <source>
        <tissue evidence="16">Salivary glands</tissue>
    </source>
</reference>
<evidence type="ECO:0000256" key="3">
    <source>
        <dbReference type="ARBA" id="ARBA00004174"/>
    </source>
</evidence>
<evidence type="ECO:0000313" key="16">
    <source>
        <dbReference type="EMBL" id="JAI55035.1"/>
    </source>
</evidence>
<evidence type="ECO:0000256" key="5">
    <source>
        <dbReference type="ARBA" id="ARBA00010617"/>
    </source>
</evidence>
<dbReference type="InterPro" id="IPR050476">
    <property type="entry name" value="Insect_CytP450_Detox"/>
</dbReference>
<dbReference type="GO" id="GO:0005789">
    <property type="term" value="C:endoplasmic reticulum membrane"/>
    <property type="evidence" value="ECO:0007669"/>
    <property type="project" value="UniProtKB-SubCell"/>
</dbReference>
<feature type="non-terminal residue" evidence="16">
    <location>
        <position position="1"/>
    </location>
</feature>
<dbReference type="Gene3D" id="1.10.630.10">
    <property type="entry name" value="Cytochrome P450"/>
    <property type="match status" value="1"/>
</dbReference>
<dbReference type="GO" id="GO:0005506">
    <property type="term" value="F:iron ion binding"/>
    <property type="evidence" value="ECO:0007669"/>
    <property type="project" value="InterPro"/>
</dbReference>
<keyword evidence="6 14" id="KW-0349">Heme</keyword>
<evidence type="ECO:0000256" key="13">
    <source>
        <dbReference type="ARBA" id="ARBA00023136"/>
    </source>
</evidence>
<dbReference type="GO" id="GO:0004497">
    <property type="term" value="F:monooxygenase activity"/>
    <property type="evidence" value="ECO:0007669"/>
    <property type="project" value="UniProtKB-KW"/>
</dbReference>
<evidence type="ECO:0000256" key="6">
    <source>
        <dbReference type="ARBA" id="ARBA00022617"/>
    </source>
</evidence>
<keyword evidence="9" id="KW-0492">Microsome</keyword>
<dbReference type="InterPro" id="IPR036396">
    <property type="entry name" value="Cyt_P450_sf"/>
</dbReference>
<keyword evidence="10 15" id="KW-0560">Oxidoreductase</keyword>
<comment type="similarity">
    <text evidence="5 15">Belongs to the cytochrome P450 family.</text>
</comment>
<evidence type="ECO:0000256" key="11">
    <source>
        <dbReference type="ARBA" id="ARBA00023004"/>
    </source>
</evidence>
<dbReference type="Pfam" id="PF00067">
    <property type="entry name" value="p450"/>
    <property type="match status" value="1"/>
</dbReference>
<protein>
    <submittedName>
        <fullName evidence="16">Putative cytochrome p450 6k1-like protein</fullName>
    </submittedName>
</protein>
<sequence>VIYLYFKWKCNYWKSRNIPYISPTFPFGNIGDLVFLRKTVGELYDEFYRNFDGSPVGGFYKFAQPMLLVRDVELIKTILVKDFNSFHDNDVFVSERLDPLLAHNPFILKGERWKIMRNSHIGSMTPAKLKGMVPFTIDVCKNLVTAIGSKHSVPIEARDLCASYATDNVASCAFGLQCDSLINPNAAFGKVARQVFEGDKMTGLVTMMSFFIPSLLNVFRMIRKDISDYFIQIINDTIHHREKQGVQREDFLNLMIKTMKNDEKGYNNVLITSQCFAMLLDGFFTTSIAMSFILYELAVHPEIQQNLRKEIQTISAKIQDFDYDKVQSLNYLDMVIYESLRLHPPIQTLTKVCTKNTILSCNGSHYKLEKGTPVTVPITAIHMDEKFYPKPKEFIPERFSEEQKAKRDRYLYLAFGEGPRICLGMKFAIMQIKLGLIAILLNFDVTPRDNKPIELDPNSFLFHIAKDGIWLNFNKIA</sequence>
<keyword evidence="12 15" id="KW-0503">Monooxygenase</keyword>
<dbReference type="GO" id="GO:0016705">
    <property type="term" value="F:oxidoreductase activity, acting on paired donors, with incorporation or reduction of molecular oxygen"/>
    <property type="evidence" value="ECO:0007669"/>
    <property type="project" value="InterPro"/>
</dbReference>
<dbReference type="PROSITE" id="PS00086">
    <property type="entry name" value="CYTOCHROME_P450"/>
    <property type="match status" value="1"/>
</dbReference>
<evidence type="ECO:0000256" key="8">
    <source>
        <dbReference type="ARBA" id="ARBA00022824"/>
    </source>
</evidence>
<keyword evidence="13" id="KW-0472">Membrane</keyword>
<comment type="function">
    <text evidence="2">May be involved in the metabolism of insect hormones and in the breakdown of synthetic insecticides.</text>
</comment>
<evidence type="ECO:0000256" key="12">
    <source>
        <dbReference type="ARBA" id="ARBA00023033"/>
    </source>
</evidence>
<dbReference type="GO" id="GO:0020037">
    <property type="term" value="F:heme binding"/>
    <property type="evidence" value="ECO:0007669"/>
    <property type="project" value="InterPro"/>
</dbReference>
<comment type="subcellular location">
    <subcellularLocation>
        <location evidence="4">Endoplasmic reticulum membrane</location>
        <topology evidence="4">Peripheral membrane protein</topology>
    </subcellularLocation>
    <subcellularLocation>
        <location evidence="3">Microsome membrane</location>
        <topology evidence="3">Peripheral membrane protein</topology>
    </subcellularLocation>
</comment>
<evidence type="ECO:0000256" key="2">
    <source>
        <dbReference type="ARBA" id="ARBA00003690"/>
    </source>
</evidence>
<feature type="binding site" description="axial binding residue" evidence="14">
    <location>
        <position position="422"/>
    </location>
    <ligand>
        <name>heme</name>
        <dbReference type="ChEBI" id="CHEBI:30413"/>
    </ligand>
    <ligandPart>
        <name>Fe</name>
        <dbReference type="ChEBI" id="CHEBI:18248"/>
    </ligandPart>
</feature>
<dbReference type="PANTHER" id="PTHR24292:SF104">
    <property type="entry name" value="CYTOCHROME P450 308A1-RELATED"/>
    <property type="match status" value="1"/>
</dbReference>
<evidence type="ECO:0000256" key="1">
    <source>
        <dbReference type="ARBA" id="ARBA00001971"/>
    </source>
</evidence>
<evidence type="ECO:0000256" key="9">
    <source>
        <dbReference type="ARBA" id="ARBA00022848"/>
    </source>
</evidence>
<dbReference type="PANTHER" id="PTHR24292">
    <property type="entry name" value="CYTOCHROME P450"/>
    <property type="match status" value="1"/>
</dbReference>
<organism evidence="16">
    <name type="scientific">Rhodnius neglectus</name>
    <dbReference type="NCBI Taxonomy" id="72488"/>
    <lineage>
        <taxon>Eukaryota</taxon>
        <taxon>Metazoa</taxon>
        <taxon>Ecdysozoa</taxon>
        <taxon>Arthropoda</taxon>
        <taxon>Hexapoda</taxon>
        <taxon>Insecta</taxon>
        <taxon>Pterygota</taxon>
        <taxon>Neoptera</taxon>
        <taxon>Paraneoptera</taxon>
        <taxon>Hemiptera</taxon>
        <taxon>Heteroptera</taxon>
        <taxon>Panheteroptera</taxon>
        <taxon>Cimicomorpha</taxon>
        <taxon>Reduviidae</taxon>
        <taxon>Triatominae</taxon>
        <taxon>Rhodnius</taxon>
    </lineage>
</organism>
<dbReference type="AlphaFoldDB" id="A0A0P4VZT3"/>
<dbReference type="CDD" id="cd11056">
    <property type="entry name" value="CYP6-like"/>
    <property type="match status" value="1"/>
</dbReference>
<evidence type="ECO:0000256" key="15">
    <source>
        <dbReference type="RuleBase" id="RU000461"/>
    </source>
</evidence>
<evidence type="ECO:0000256" key="4">
    <source>
        <dbReference type="ARBA" id="ARBA00004406"/>
    </source>
</evidence>
<dbReference type="SUPFAM" id="SSF48264">
    <property type="entry name" value="Cytochrome P450"/>
    <property type="match status" value="1"/>
</dbReference>
<proteinExistence type="evidence at transcript level"/>
<dbReference type="FunFam" id="1.10.630.10:FF:000042">
    <property type="entry name" value="Cytochrome P450"/>
    <property type="match status" value="1"/>
</dbReference>
<keyword evidence="11 14" id="KW-0408">Iron</keyword>
<dbReference type="InterPro" id="IPR001128">
    <property type="entry name" value="Cyt_P450"/>
</dbReference>
<dbReference type="PRINTS" id="PR00385">
    <property type="entry name" value="P450"/>
</dbReference>
<accession>A0A0P4VZT3</accession>
<evidence type="ECO:0000256" key="14">
    <source>
        <dbReference type="PIRSR" id="PIRSR602403-1"/>
    </source>
</evidence>